<evidence type="ECO:0000313" key="12">
    <source>
        <dbReference type="Proteomes" id="UP000663828"/>
    </source>
</evidence>
<dbReference type="GO" id="GO:0008270">
    <property type="term" value="F:zinc ion binding"/>
    <property type="evidence" value="ECO:0007669"/>
    <property type="project" value="UniProtKB-KW"/>
</dbReference>
<dbReference type="SUPFAM" id="SSF57850">
    <property type="entry name" value="RING/U-box"/>
    <property type="match status" value="2"/>
</dbReference>
<comment type="caution">
    <text evidence="10">The sequence shown here is derived from an EMBL/GenBank/DDBJ whole genome shotgun (WGS) entry which is preliminary data.</text>
</comment>
<keyword evidence="6" id="KW-0863">Zinc-finger</keyword>
<evidence type="ECO:0000256" key="6">
    <source>
        <dbReference type="ARBA" id="ARBA00022771"/>
    </source>
</evidence>
<dbReference type="InterPro" id="IPR002867">
    <property type="entry name" value="IBR_dom"/>
</dbReference>
<keyword evidence="4" id="KW-0479">Metal-binding</keyword>
<dbReference type="PROSITE" id="PS51873">
    <property type="entry name" value="TRIAD"/>
    <property type="match status" value="1"/>
</dbReference>
<name>A0A814Q751_ADIRI</name>
<dbReference type="InterPro" id="IPR013083">
    <property type="entry name" value="Znf_RING/FYVE/PHD"/>
</dbReference>
<dbReference type="GO" id="GO:0016567">
    <property type="term" value="P:protein ubiquitination"/>
    <property type="evidence" value="ECO:0007669"/>
    <property type="project" value="InterPro"/>
</dbReference>
<sequence>MSTTKTISTSHKRLLLQPAFSNRYVNHQLPVNRQNTHLSVKNSRFQPLVLLPIKANNSLTQKSNVHLHRYVSTPHITQSTETIPEITRECTVCLSEQSIYEFHRYYSDECEHNERTICDTCMYNYLKSLLENLIDQDKMHCLEPNCLAVIPAANIRYILMVRNNLQLFDRYDRQITHRYLEQNREFIWCAYNSCGSGQFHDMGVSSNPMMTCIKCSRHTCVYHRHQWHVGMTCQEYDRLKRSPIDYGTQLWLVKHSKICPNCHSYIQKISGCDHMTCRRCGYQFCWQCLVNYRNIQRYGLGQHKDGCSHRPAYYRSLNNLSSHRSTNCHIL</sequence>
<evidence type="ECO:0000256" key="3">
    <source>
        <dbReference type="ARBA" id="ARBA00022679"/>
    </source>
</evidence>
<evidence type="ECO:0000256" key="7">
    <source>
        <dbReference type="ARBA" id="ARBA00022786"/>
    </source>
</evidence>
<dbReference type="EMBL" id="CAJNOR010002011">
    <property type="protein sequence ID" value="CAF1234296.1"/>
    <property type="molecule type" value="Genomic_DNA"/>
</dbReference>
<dbReference type="InterPro" id="IPR031127">
    <property type="entry name" value="E3_UB_ligase_RBR"/>
</dbReference>
<dbReference type="Proteomes" id="UP000663828">
    <property type="component" value="Unassembled WGS sequence"/>
</dbReference>
<dbReference type="Pfam" id="PF22191">
    <property type="entry name" value="IBR_1"/>
    <property type="match status" value="1"/>
</dbReference>
<evidence type="ECO:0000313" key="11">
    <source>
        <dbReference type="EMBL" id="CAF1234296.1"/>
    </source>
</evidence>
<gene>
    <name evidence="10" type="ORF">EDS130_LOCUS20812</name>
    <name evidence="11" type="ORF">XAT740_LOCUS25393</name>
</gene>
<evidence type="ECO:0000313" key="13">
    <source>
        <dbReference type="Proteomes" id="UP000663852"/>
    </source>
</evidence>
<dbReference type="OrthoDB" id="1431934at2759"/>
<dbReference type="AlphaFoldDB" id="A0A814Q751"/>
<dbReference type="Gene3D" id="3.30.40.10">
    <property type="entry name" value="Zinc/RING finger domain, C3HC4 (zinc finger)"/>
    <property type="match status" value="1"/>
</dbReference>
<evidence type="ECO:0000313" key="10">
    <source>
        <dbReference type="EMBL" id="CAF1116471.1"/>
    </source>
</evidence>
<dbReference type="Gene3D" id="1.20.120.1750">
    <property type="match status" value="1"/>
</dbReference>
<dbReference type="PANTHER" id="PTHR11685">
    <property type="entry name" value="RBR FAMILY RING FINGER AND IBR DOMAIN-CONTAINING"/>
    <property type="match status" value="1"/>
</dbReference>
<dbReference type="SMART" id="SM00647">
    <property type="entry name" value="IBR"/>
    <property type="match status" value="2"/>
</dbReference>
<protein>
    <recommendedName>
        <fullName evidence="2">RBR-type E3 ubiquitin transferase</fullName>
        <ecNumber evidence="2">2.3.2.31</ecNumber>
    </recommendedName>
</protein>
<evidence type="ECO:0000256" key="5">
    <source>
        <dbReference type="ARBA" id="ARBA00022737"/>
    </source>
</evidence>
<evidence type="ECO:0000256" key="2">
    <source>
        <dbReference type="ARBA" id="ARBA00012251"/>
    </source>
</evidence>
<organism evidence="10 13">
    <name type="scientific">Adineta ricciae</name>
    <name type="common">Rotifer</name>
    <dbReference type="NCBI Taxonomy" id="249248"/>
    <lineage>
        <taxon>Eukaryota</taxon>
        <taxon>Metazoa</taxon>
        <taxon>Spiralia</taxon>
        <taxon>Gnathifera</taxon>
        <taxon>Rotifera</taxon>
        <taxon>Eurotatoria</taxon>
        <taxon>Bdelloidea</taxon>
        <taxon>Adinetida</taxon>
        <taxon>Adinetidae</taxon>
        <taxon>Adineta</taxon>
    </lineage>
</organism>
<reference evidence="10" key="1">
    <citation type="submission" date="2021-02" db="EMBL/GenBank/DDBJ databases">
        <authorList>
            <person name="Nowell W R."/>
        </authorList>
    </citation>
    <scope>NUCLEOTIDE SEQUENCE</scope>
</reference>
<dbReference type="InterPro" id="IPR044066">
    <property type="entry name" value="TRIAD_supradom"/>
</dbReference>
<accession>A0A814Q751</accession>
<keyword evidence="5" id="KW-0677">Repeat</keyword>
<dbReference type="Pfam" id="PF01485">
    <property type="entry name" value="IBR"/>
    <property type="match status" value="1"/>
</dbReference>
<comment type="catalytic activity">
    <reaction evidence="1">
        <text>[E2 ubiquitin-conjugating enzyme]-S-ubiquitinyl-L-cysteine + [acceptor protein]-L-lysine = [E2 ubiquitin-conjugating enzyme]-L-cysteine + [acceptor protein]-N(6)-ubiquitinyl-L-lysine.</text>
        <dbReference type="EC" id="2.3.2.31"/>
    </reaction>
</comment>
<dbReference type="EC" id="2.3.2.31" evidence="2"/>
<keyword evidence="8" id="KW-0862">Zinc</keyword>
<evidence type="ECO:0000259" key="9">
    <source>
        <dbReference type="PROSITE" id="PS51873"/>
    </source>
</evidence>
<dbReference type="Proteomes" id="UP000663852">
    <property type="component" value="Unassembled WGS sequence"/>
</dbReference>
<dbReference type="GO" id="GO:0061630">
    <property type="term" value="F:ubiquitin protein ligase activity"/>
    <property type="evidence" value="ECO:0007669"/>
    <property type="project" value="UniProtKB-EC"/>
</dbReference>
<evidence type="ECO:0000256" key="4">
    <source>
        <dbReference type="ARBA" id="ARBA00022723"/>
    </source>
</evidence>
<evidence type="ECO:0000256" key="8">
    <source>
        <dbReference type="ARBA" id="ARBA00022833"/>
    </source>
</evidence>
<feature type="domain" description="RING-type" evidence="9">
    <location>
        <begin position="86"/>
        <end position="307"/>
    </location>
</feature>
<dbReference type="EMBL" id="CAJNOJ010000103">
    <property type="protein sequence ID" value="CAF1116471.1"/>
    <property type="molecule type" value="Genomic_DNA"/>
</dbReference>
<keyword evidence="7" id="KW-0833">Ubl conjugation pathway</keyword>
<keyword evidence="12" id="KW-1185">Reference proteome</keyword>
<keyword evidence="3" id="KW-0808">Transferase</keyword>
<evidence type="ECO:0000256" key="1">
    <source>
        <dbReference type="ARBA" id="ARBA00001798"/>
    </source>
</evidence>
<dbReference type="CDD" id="cd20335">
    <property type="entry name" value="BRcat_RBR"/>
    <property type="match status" value="1"/>
</dbReference>
<proteinExistence type="predicted"/>